<sequence length="257" mass="28171">MESAQLFIGYDWTLFTGRVDTVEEHRNPAHTLIMGIDGPFRMGGAEGKLVRSAWVYPGATVPKLDYRGTRIGHLLLGPHHPVARRAWHLSDVPIVSDGLPAVLAAELPGTLARAASGDVVPERVLQRLDDQLPGPQPEALDPRVRRAIHALLEDSRPPNDQEQLALHVGLSPSRLGHLFRQEIGMSIGRFRLWTRIQRLAMAIGVSGSITEAALNAGFRDPSQLARDFRMLFGLKPSGILRNAQPVAIHPLFDGVEA</sequence>
<dbReference type="STRING" id="406100.SAMN04488052_10199"/>
<dbReference type="InterPro" id="IPR018062">
    <property type="entry name" value="HTH_AraC-typ_CS"/>
</dbReference>
<evidence type="ECO:0000256" key="2">
    <source>
        <dbReference type="ARBA" id="ARBA00023125"/>
    </source>
</evidence>
<dbReference type="SUPFAM" id="SSF46689">
    <property type="entry name" value="Homeodomain-like"/>
    <property type="match status" value="1"/>
</dbReference>
<evidence type="ECO:0000313" key="6">
    <source>
        <dbReference type="Proteomes" id="UP000199657"/>
    </source>
</evidence>
<keyword evidence="2 5" id="KW-0238">DNA-binding</keyword>
<dbReference type="EMBL" id="FOEG01000001">
    <property type="protein sequence ID" value="SEO44268.1"/>
    <property type="molecule type" value="Genomic_DNA"/>
</dbReference>
<dbReference type="CDD" id="cd00093">
    <property type="entry name" value="HTH_XRE"/>
    <property type="match status" value="1"/>
</dbReference>
<protein>
    <submittedName>
        <fullName evidence="5">AraC-type DNA-binding protein</fullName>
    </submittedName>
</protein>
<gene>
    <name evidence="5" type="ORF">SAMN04488052_10199</name>
</gene>
<dbReference type="GO" id="GO:0003700">
    <property type="term" value="F:DNA-binding transcription factor activity"/>
    <property type="evidence" value="ECO:0007669"/>
    <property type="project" value="InterPro"/>
</dbReference>
<accession>A0A1H8PRD4</accession>
<dbReference type="RefSeq" id="WP_091638994.1">
    <property type="nucleotide sequence ID" value="NZ_FOEG01000001.1"/>
</dbReference>
<feature type="domain" description="HTH araC/xylS-type" evidence="4">
    <location>
        <begin position="142"/>
        <end position="242"/>
    </location>
</feature>
<reference evidence="5 6" key="1">
    <citation type="submission" date="2016-10" db="EMBL/GenBank/DDBJ databases">
        <authorList>
            <person name="de Groot N.N."/>
        </authorList>
    </citation>
    <scope>NUCLEOTIDE SEQUENCE [LARGE SCALE GENOMIC DNA]</scope>
    <source>
        <strain evidence="5 6">CGMCC 1.6291</strain>
    </source>
</reference>
<dbReference type="Proteomes" id="UP000199657">
    <property type="component" value="Unassembled WGS sequence"/>
</dbReference>
<dbReference type="PANTHER" id="PTHR46796">
    <property type="entry name" value="HTH-TYPE TRANSCRIPTIONAL ACTIVATOR RHAS-RELATED"/>
    <property type="match status" value="1"/>
</dbReference>
<proteinExistence type="predicted"/>
<evidence type="ECO:0000256" key="3">
    <source>
        <dbReference type="ARBA" id="ARBA00023163"/>
    </source>
</evidence>
<dbReference type="InterPro" id="IPR018060">
    <property type="entry name" value="HTH_AraC"/>
</dbReference>
<evidence type="ECO:0000259" key="4">
    <source>
        <dbReference type="PROSITE" id="PS01124"/>
    </source>
</evidence>
<evidence type="ECO:0000313" key="5">
    <source>
        <dbReference type="EMBL" id="SEO44268.1"/>
    </source>
</evidence>
<keyword evidence="3" id="KW-0804">Transcription</keyword>
<dbReference type="InterPro" id="IPR001387">
    <property type="entry name" value="Cro/C1-type_HTH"/>
</dbReference>
<name>A0A1H8PRD4_9GAMM</name>
<evidence type="ECO:0000256" key="1">
    <source>
        <dbReference type="ARBA" id="ARBA00023015"/>
    </source>
</evidence>
<dbReference type="Pfam" id="PF12833">
    <property type="entry name" value="HTH_18"/>
    <property type="match status" value="1"/>
</dbReference>
<dbReference type="SMART" id="SM00342">
    <property type="entry name" value="HTH_ARAC"/>
    <property type="match status" value="1"/>
</dbReference>
<keyword evidence="6" id="KW-1185">Reference proteome</keyword>
<dbReference type="Gene3D" id="1.10.10.60">
    <property type="entry name" value="Homeodomain-like"/>
    <property type="match status" value="1"/>
</dbReference>
<dbReference type="InterPro" id="IPR050204">
    <property type="entry name" value="AraC_XylS_family_regulators"/>
</dbReference>
<dbReference type="OrthoDB" id="5622169at2"/>
<dbReference type="GO" id="GO:0043565">
    <property type="term" value="F:sequence-specific DNA binding"/>
    <property type="evidence" value="ECO:0007669"/>
    <property type="project" value="InterPro"/>
</dbReference>
<keyword evidence="1" id="KW-0805">Transcription regulation</keyword>
<dbReference type="PROSITE" id="PS00041">
    <property type="entry name" value="HTH_ARAC_FAMILY_1"/>
    <property type="match status" value="1"/>
</dbReference>
<dbReference type="PROSITE" id="PS01124">
    <property type="entry name" value="HTH_ARAC_FAMILY_2"/>
    <property type="match status" value="1"/>
</dbReference>
<dbReference type="AlphaFoldDB" id="A0A1H8PRD4"/>
<organism evidence="5 6">
    <name type="scientific">Aquisalimonas asiatica</name>
    <dbReference type="NCBI Taxonomy" id="406100"/>
    <lineage>
        <taxon>Bacteria</taxon>
        <taxon>Pseudomonadati</taxon>
        <taxon>Pseudomonadota</taxon>
        <taxon>Gammaproteobacteria</taxon>
        <taxon>Chromatiales</taxon>
        <taxon>Ectothiorhodospiraceae</taxon>
        <taxon>Aquisalimonas</taxon>
    </lineage>
</organism>
<dbReference type="InterPro" id="IPR009057">
    <property type="entry name" value="Homeodomain-like_sf"/>
</dbReference>